<evidence type="ECO:0000313" key="3">
    <source>
        <dbReference type="EMBL" id="PLX18046.1"/>
    </source>
</evidence>
<dbReference type="SMART" id="SM00028">
    <property type="entry name" value="TPR"/>
    <property type="match status" value="2"/>
</dbReference>
<evidence type="ECO:0000256" key="2">
    <source>
        <dbReference type="SAM" id="Phobius"/>
    </source>
</evidence>
<accession>A0A2N5ZHC1</accession>
<name>A0A2N5ZHC1_MUIH1</name>
<dbReference type="PROSITE" id="PS50005">
    <property type="entry name" value="TPR"/>
    <property type="match status" value="1"/>
</dbReference>
<feature type="repeat" description="TPR" evidence="1">
    <location>
        <begin position="93"/>
        <end position="126"/>
    </location>
</feature>
<keyword evidence="2" id="KW-1133">Transmembrane helix</keyword>
<organism evidence="3 4">
    <name type="scientific">Muiribacterium halophilum</name>
    <dbReference type="NCBI Taxonomy" id="2053465"/>
    <lineage>
        <taxon>Bacteria</taxon>
        <taxon>Candidatus Muiribacteriota</taxon>
        <taxon>Candidatus Muiribacteriia</taxon>
        <taxon>Candidatus Muiribacteriales</taxon>
        <taxon>Candidatus Muiribacteriaceae</taxon>
        <taxon>Candidatus Muiribacterium</taxon>
    </lineage>
</organism>
<comment type="caution">
    <text evidence="3">The sequence shown here is derived from an EMBL/GenBank/DDBJ whole genome shotgun (WGS) entry which is preliminary data.</text>
</comment>
<keyword evidence="2" id="KW-0812">Transmembrane</keyword>
<dbReference type="Gene3D" id="1.25.40.10">
    <property type="entry name" value="Tetratricopeptide repeat domain"/>
    <property type="match status" value="1"/>
</dbReference>
<keyword evidence="2" id="KW-0472">Membrane</keyword>
<proteinExistence type="predicted"/>
<dbReference type="InterPro" id="IPR019734">
    <property type="entry name" value="TPR_rpt"/>
</dbReference>
<dbReference type="AlphaFoldDB" id="A0A2N5ZHC1"/>
<dbReference type="EMBL" id="PKTG01000074">
    <property type="protein sequence ID" value="PLX18046.1"/>
    <property type="molecule type" value="Genomic_DNA"/>
</dbReference>
<dbReference type="Pfam" id="PF13174">
    <property type="entry name" value="TPR_6"/>
    <property type="match status" value="1"/>
</dbReference>
<feature type="transmembrane region" description="Helical" evidence="2">
    <location>
        <begin position="6"/>
        <end position="25"/>
    </location>
</feature>
<reference evidence="3 4" key="1">
    <citation type="submission" date="2017-11" db="EMBL/GenBank/DDBJ databases">
        <title>Genome-resolved metagenomics identifies genetic mobility, metabolic interactions, and unexpected diversity in perchlorate-reducing communities.</title>
        <authorList>
            <person name="Barnum T.P."/>
            <person name="Figueroa I.A."/>
            <person name="Carlstrom C.I."/>
            <person name="Lucas L.N."/>
            <person name="Engelbrektson A.L."/>
            <person name="Coates J.D."/>
        </authorList>
    </citation>
    <scope>NUCLEOTIDE SEQUENCE [LARGE SCALE GENOMIC DNA]</scope>
    <source>
        <strain evidence="3">BM706</strain>
    </source>
</reference>
<dbReference type="Proteomes" id="UP000234857">
    <property type="component" value="Unassembled WGS sequence"/>
</dbReference>
<evidence type="ECO:0000313" key="4">
    <source>
        <dbReference type="Proteomes" id="UP000234857"/>
    </source>
</evidence>
<evidence type="ECO:0000256" key="1">
    <source>
        <dbReference type="PROSITE-ProRule" id="PRU00339"/>
    </source>
</evidence>
<protein>
    <submittedName>
        <fullName evidence="3">Uncharacterized protein</fullName>
    </submittedName>
</protein>
<keyword evidence="1" id="KW-0802">TPR repeat</keyword>
<sequence length="139" mass="16604">MKKRIYFFIALSSIVYYLISHNIRLQDKLAKMKIKFKLKKYINISRRAKDNQELAAAWYMIGNIYHFDLNKPESAKEYYEKIVKDNEENYLEDAAMFNLGLVLKEMNKTRQANQIFRKVIERFPASARARDAELELSRL</sequence>
<dbReference type="SUPFAM" id="SSF48452">
    <property type="entry name" value="TPR-like"/>
    <property type="match status" value="1"/>
</dbReference>
<gene>
    <name evidence="3" type="ORF">C0601_05800</name>
</gene>
<dbReference type="InterPro" id="IPR011990">
    <property type="entry name" value="TPR-like_helical_dom_sf"/>
</dbReference>
<dbReference type="Pfam" id="PF13181">
    <property type="entry name" value="TPR_8"/>
    <property type="match status" value="1"/>
</dbReference>